<sequence length="376" mass="44642">MGLLHKKIFSFFNFLKKDENKFLFVVKKRTYLSGNLLAFLIFMLDKNKELIVFKHGKCAMQVKNFLIKQGVKVYENSFNLKDVATSKYVFVSHSPYDAYITDNKDRYIINLWHGVPFKKIGLLIPGITAKKREKIIKENALIDMVISSSDKDKEVMAEVFGIDEEKVKVTGLPRYEFLFKSYEITKDMEKRLKKIKQNKKLVLYAPTLREKINDPLEQIYEEEWRKIDSFAKANEIVFAVRSHYYEQHSFNEIVKKFDNIVLLNHKDFFETNTILKYTDLLISDFSSIWIDYLLLNRPIVGFAKDFEHFMKNERGFLYDFDSTFPGSFAKNVNEMLTYIKNDIGKKIEYPQKRLFHKYDKNFSNYVYNEVKKLKGK</sequence>
<dbReference type="EMBL" id="CP027432">
    <property type="protein sequence ID" value="QCI29079.1"/>
    <property type="molecule type" value="Genomic_DNA"/>
</dbReference>
<name>A0AAJ4UXG4_9BACT</name>
<reference evidence="10" key="1">
    <citation type="submission" date="2018-03" db="EMBL/GenBank/DDBJ databases">
        <title>A comparative analysis of the Nautiliaceae.</title>
        <authorList>
            <person name="Grosche A."/>
            <person name="Smedile F."/>
            <person name="Vetriani C."/>
        </authorList>
    </citation>
    <scope>NUCLEOTIDE SEQUENCE [LARGE SCALE GENOMIC DNA]</scope>
    <source>
        <strain evidence="10">TB6</strain>
    </source>
</reference>
<evidence type="ECO:0000256" key="5">
    <source>
        <dbReference type="ARBA" id="ARBA00022944"/>
    </source>
</evidence>
<gene>
    <name evidence="7" type="ORF">C6V80_08940</name>
    <name evidence="8" type="ORF">EDC58_1598</name>
</gene>
<dbReference type="PANTHER" id="PTHR37316">
    <property type="entry name" value="TEICHOIC ACID GLYCEROL-PHOSPHATE PRIMASE"/>
    <property type="match status" value="1"/>
</dbReference>
<evidence type="ECO:0000256" key="6">
    <source>
        <dbReference type="ARBA" id="ARBA00023136"/>
    </source>
</evidence>
<comment type="similarity">
    <text evidence="2">Belongs to the CDP-glycerol glycerophosphotransferase family.</text>
</comment>
<dbReference type="EMBL" id="RJVK01000004">
    <property type="protein sequence ID" value="ROR39100.1"/>
    <property type="molecule type" value="Genomic_DNA"/>
</dbReference>
<dbReference type="SUPFAM" id="SSF53756">
    <property type="entry name" value="UDP-Glycosyltransferase/glycogen phosphorylase"/>
    <property type="match status" value="1"/>
</dbReference>
<dbReference type="PANTHER" id="PTHR37316:SF3">
    <property type="entry name" value="TEICHOIC ACID GLYCEROL-PHOSPHATE TRANSFERASE"/>
    <property type="match status" value="1"/>
</dbReference>
<evidence type="ECO:0000256" key="1">
    <source>
        <dbReference type="ARBA" id="ARBA00004202"/>
    </source>
</evidence>
<dbReference type="InterPro" id="IPR007554">
    <property type="entry name" value="Glycerophosphate_synth"/>
</dbReference>
<keyword evidence="4" id="KW-0808">Transferase</keyword>
<dbReference type="Proteomes" id="UP000272781">
    <property type="component" value="Unassembled WGS sequence"/>
</dbReference>
<reference evidence="8 9" key="2">
    <citation type="submission" date="2018-11" db="EMBL/GenBank/DDBJ databases">
        <title>Genomic Encyclopedia of Type Strains, Phase IV (KMG-IV): sequencing the most valuable type-strain genomes for metagenomic binning, comparative biology and taxonomic classification.</title>
        <authorList>
            <person name="Goeker M."/>
        </authorList>
    </citation>
    <scope>NUCLEOTIDE SEQUENCE [LARGE SCALE GENOMIC DNA]</scope>
    <source>
        <strain evidence="8 9">DSM 27783</strain>
    </source>
</reference>
<dbReference type="Pfam" id="PF04464">
    <property type="entry name" value="Glyphos_transf"/>
    <property type="match status" value="1"/>
</dbReference>
<dbReference type="Gene3D" id="3.40.50.12580">
    <property type="match status" value="1"/>
</dbReference>
<keyword evidence="10" id="KW-1185">Reference proteome</keyword>
<evidence type="ECO:0000313" key="7">
    <source>
        <dbReference type="EMBL" id="QCI29079.1"/>
    </source>
</evidence>
<dbReference type="GO" id="GO:0019350">
    <property type="term" value="P:teichoic acid biosynthetic process"/>
    <property type="evidence" value="ECO:0007669"/>
    <property type="project" value="UniProtKB-KW"/>
</dbReference>
<organism evidence="8 9">
    <name type="scientific">Caminibacter pacificus</name>
    <dbReference type="NCBI Taxonomy" id="1424653"/>
    <lineage>
        <taxon>Bacteria</taxon>
        <taxon>Pseudomonadati</taxon>
        <taxon>Campylobacterota</taxon>
        <taxon>Epsilonproteobacteria</taxon>
        <taxon>Nautiliales</taxon>
        <taxon>Nautiliaceae</taxon>
        <taxon>Caminibacter</taxon>
    </lineage>
</organism>
<dbReference type="AlphaFoldDB" id="A0AAJ4UXG4"/>
<evidence type="ECO:0000313" key="8">
    <source>
        <dbReference type="EMBL" id="ROR39100.1"/>
    </source>
</evidence>
<dbReference type="InterPro" id="IPR043149">
    <property type="entry name" value="TagF_N"/>
</dbReference>
<dbReference type="InterPro" id="IPR043148">
    <property type="entry name" value="TagF_C"/>
</dbReference>
<evidence type="ECO:0000313" key="9">
    <source>
        <dbReference type="Proteomes" id="UP000272781"/>
    </source>
</evidence>
<keyword evidence="6" id="KW-0472">Membrane</keyword>
<keyword evidence="5" id="KW-0777">Teichoic acid biosynthesis</keyword>
<proteinExistence type="inferred from homology"/>
<evidence type="ECO:0000256" key="3">
    <source>
        <dbReference type="ARBA" id="ARBA00022475"/>
    </source>
</evidence>
<reference evidence="7" key="3">
    <citation type="submission" date="2019-06" db="EMBL/GenBank/DDBJ databases">
        <title>A comparative analysis of the Nautiliaceae.</title>
        <authorList>
            <person name="Grosche A."/>
            <person name="Smedile F."/>
            <person name="Vetriani C."/>
        </authorList>
    </citation>
    <scope>NUCLEOTIDE SEQUENCE</scope>
    <source>
        <strain evidence="7">TB6</strain>
    </source>
</reference>
<dbReference type="InterPro" id="IPR051612">
    <property type="entry name" value="Teichoic_Acid_Biosynth"/>
</dbReference>
<evidence type="ECO:0000256" key="4">
    <source>
        <dbReference type="ARBA" id="ARBA00022679"/>
    </source>
</evidence>
<comment type="subcellular location">
    <subcellularLocation>
        <location evidence="1">Cell membrane</location>
        <topology evidence="1">Peripheral membrane protein</topology>
    </subcellularLocation>
</comment>
<accession>A0AAJ4UXG4</accession>
<evidence type="ECO:0000256" key="2">
    <source>
        <dbReference type="ARBA" id="ARBA00010488"/>
    </source>
</evidence>
<dbReference type="GO" id="GO:0005886">
    <property type="term" value="C:plasma membrane"/>
    <property type="evidence" value="ECO:0007669"/>
    <property type="project" value="UniProtKB-SubCell"/>
</dbReference>
<evidence type="ECO:0000313" key="10">
    <source>
        <dbReference type="Proteomes" id="UP000298805"/>
    </source>
</evidence>
<dbReference type="RefSeq" id="WP_123352979.1">
    <property type="nucleotide sequence ID" value="NZ_CP027432.2"/>
</dbReference>
<dbReference type="Proteomes" id="UP000298805">
    <property type="component" value="Chromosome"/>
</dbReference>
<dbReference type="Gene3D" id="3.40.50.11820">
    <property type="match status" value="1"/>
</dbReference>
<dbReference type="GO" id="GO:0047355">
    <property type="term" value="F:CDP-glycerol glycerophosphotransferase activity"/>
    <property type="evidence" value="ECO:0007669"/>
    <property type="project" value="InterPro"/>
</dbReference>
<keyword evidence="3" id="KW-1003">Cell membrane</keyword>
<protein>
    <submittedName>
        <fullName evidence="8">CDP-glycerol glycerophosphotransferase (TagB/SpsB family)</fullName>
    </submittedName>
</protein>